<organism evidence="2 3">
    <name type="scientific">Clonostachys solani</name>
    <dbReference type="NCBI Taxonomy" id="160281"/>
    <lineage>
        <taxon>Eukaryota</taxon>
        <taxon>Fungi</taxon>
        <taxon>Dikarya</taxon>
        <taxon>Ascomycota</taxon>
        <taxon>Pezizomycotina</taxon>
        <taxon>Sordariomycetes</taxon>
        <taxon>Hypocreomycetidae</taxon>
        <taxon>Hypocreales</taxon>
        <taxon>Bionectriaceae</taxon>
        <taxon>Clonostachys</taxon>
    </lineage>
</organism>
<dbReference type="AlphaFoldDB" id="A0A9N9ZG89"/>
<name>A0A9N9ZG89_9HYPO</name>
<feature type="non-terminal residue" evidence="2">
    <location>
        <position position="244"/>
    </location>
</feature>
<protein>
    <submittedName>
        <fullName evidence="2">Uncharacterized protein</fullName>
    </submittedName>
</protein>
<dbReference type="EMBL" id="CABFOC020000061">
    <property type="protein sequence ID" value="CAH0055815.1"/>
    <property type="molecule type" value="Genomic_DNA"/>
</dbReference>
<evidence type="ECO:0000256" key="1">
    <source>
        <dbReference type="SAM" id="Phobius"/>
    </source>
</evidence>
<proteinExistence type="predicted"/>
<dbReference type="Proteomes" id="UP000775872">
    <property type="component" value="Unassembled WGS sequence"/>
</dbReference>
<feature type="transmembrane region" description="Helical" evidence="1">
    <location>
        <begin position="7"/>
        <end position="27"/>
    </location>
</feature>
<feature type="non-terminal residue" evidence="2">
    <location>
        <position position="1"/>
    </location>
</feature>
<keyword evidence="3" id="KW-1185">Reference proteome</keyword>
<sequence length="244" mass="26641">KVYPKRSLKAYSIILIYTGSIGLFIIIRGELRAIEASIWAKIFSFEGLGGHLSLLRKRSDDEALTVDCLQTRYFSPNDEYMQKSLALPTVSQFVTVAKTKKLLVYMVTGLKVAFGAKLAKANAKTTKVNGKLGMTDPQGGASGGASAGYTSEDAAAVGFDASTPFILGIRVRKIWWDNGIRNTADKLAGAALEDGKDQDQDFPSTNFQFVDDFSVDEADTSSREKLFTNENNELGIEPSDWVLC</sequence>
<keyword evidence="1" id="KW-0812">Transmembrane</keyword>
<accession>A0A9N9ZG89</accession>
<evidence type="ECO:0000313" key="2">
    <source>
        <dbReference type="EMBL" id="CAH0055815.1"/>
    </source>
</evidence>
<keyword evidence="1" id="KW-1133">Transmembrane helix</keyword>
<evidence type="ECO:0000313" key="3">
    <source>
        <dbReference type="Proteomes" id="UP000775872"/>
    </source>
</evidence>
<keyword evidence="1" id="KW-0472">Membrane</keyword>
<gene>
    <name evidence="2" type="ORF">CSOL1703_00018073</name>
</gene>
<reference evidence="2" key="1">
    <citation type="submission" date="2021-10" db="EMBL/GenBank/DDBJ databases">
        <authorList>
            <person name="Piombo E."/>
        </authorList>
    </citation>
    <scope>NUCLEOTIDE SEQUENCE</scope>
</reference>
<comment type="caution">
    <text evidence="2">The sequence shown here is derived from an EMBL/GenBank/DDBJ whole genome shotgun (WGS) entry which is preliminary data.</text>
</comment>
<dbReference type="OrthoDB" id="4500473at2759"/>